<protein>
    <submittedName>
        <fullName evidence="3">Universal stress protein</fullName>
    </submittedName>
</protein>
<dbReference type="Proteomes" id="UP001596328">
    <property type="component" value="Unassembled WGS sequence"/>
</dbReference>
<gene>
    <name evidence="3" type="ORF">ACFQE1_15610</name>
</gene>
<evidence type="ECO:0000313" key="3">
    <source>
        <dbReference type="EMBL" id="MFC6725767.1"/>
    </source>
</evidence>
<dbReference type="PRINTS" id="PR01438">
    <property type="entry name" value="UNVRSLSTRESS"/>
</dbReference>
<proteinExistence type="inferred from homology"/>
<dbReference type="PANTHER" id="PTHR46268:SF6">
    <property type="entry name" value="UNIVERSAL STRESS PROTEIN UP12"/>
    <property type="match status" value="1"/>
</dbReference>
<keyword evidence="4" id="KW-1185">Reference proteome</keyword>
<reference evidence="3 4" key="1">
    <citation type="journal article" date="2019" name="Int. J. Syst. Evol. Microbiol.">
        <title>The Global Catalogue of Microorganisms (GCM) 10K type strain sequencing project: providing services to taxonomists for standard genome sequencing and annotation.</title>
        <authorList>
            <consortium name="The Broad Institute Genomics Platform"/>
            <consortium name="The Broad Institute Genome Sequencing Center for Infectious Disease"/>
            <person name="Wu L."/>
            <person name="Ma J."/>
        </authorList>
    </citation>
    <scope>NUCLEOTIDE SEQUENCE [LARGE SCALE GENOMIC DNA]</scope>
    <source>
        <strain evidence="3 4">NBRC 111368</strain>
    </source>
</reference>
<evidence type="ECO:0000313" key="4">
    <source>
        <dbReference type="Proteomes" id="UP001596328"/>
    </source>
</evidence>
<dbReference type="AlphaFoldDB" id="A0ABD5S420"/>
<comment type="similarity">
    <text evidence="1">Belongs to the universal stress protein A family.</text>
</comment>
<dbReference type="CDD" id="cd00293">
    <property type="entry name" value="USP-like"/>
    <property type="match status" value="1"/>
</dbReference>
<name>A0ABD5S420_9EURY</name>
<sequence length="146" mass="15469">MGSTDPTNVLVPLDGSECSRRALEFAVALADRFDADLHVVHFSDHQTDATDTIIDRAHETVEAAGLEDDPELIESTSGIRNANHVGAAILELVEDRGYDHVVMGHHGEGTVGRAILGSAAETMLRSEAVAVTVVPTVERAANDGET</sequence>
<dbReference type="InterPro" id="IPR006015">
    <property type="entry name" value="Universal_stress_UspA"/>
</dbReference>
<dbReference type="SUPFAM" id="SSF52402">
    <property type="entry name" value="Adenine nucleotide alpha hydrolases-like"/>
    <property type="match status" value="1"/>
</dbReference>
<dbReference type="Gene3D" id="3.40.50.620">
    <property type="entry name" value="HUPs"/>
    <property type="match status" value="1"/>
</dbReference>
<dbReference type="PANTHER" id="PTHR46268">
    <property type="entry name" value="STRESS RESPONSE PROTEIN NHAX"/>
    <property type="match status" value="1"/>
</dbReference>
<dbReference type="EMBL" id="JBHSWU010000695">
    <property type="protein sequence ID" value="MFC6725767.1"/>
    <property type="molecule type" value="Genomic_DNA"/>
</dbReference>
<dbReference type="InterPro" id="IPR006016">
    <property type="entry name" value="UspA"/>
</dbReference>
<accession>A0ABD5S420</accession>
<evidence type="ECO:0000259" key="2">
    <source>
        <dbReference type="Pfam" id="PF00582"/>
    </source>
</evidence>
<evidence type="ECO:0000256" key="1">
    <source>
        <dbReference type="ARBA" id="ARBA00008791"/>
    </source>
</evidence>
<feature type="domain" description="UspA" evidence="2">
    <location>
        <begin position="8"/>
        <end position="135"/>
    </location>
</feature>
<dbReference type="InterPro" id="IPR014729">
    <property type="entry name" value="Rossmann-like_a/b/a_fold"/>
</dbReference>
<comment type="caution">
    <text evidence="3">The sequence shown here is derived from an EMBL/GenBank/DDBJ whole genome shotgun (WGS) entry which is preliminary data.</text>
</comment>
<organism evidence="3 4">
    <name type="scientific">Halobium palmae</name>
    <dbReference type="NCBI Taxonomy" id="1776492"/>
    <lineage>
        <taxon>Archaea</taxon>
        <taxon>Methanobacteriati</taxon>
        <taxon>Methanobacteriota</taxon>
        <taxon>Stenosarchaea group</taxon>
        <taxon>Halobacteria</taxon>
        <taxon>Halobacteriales</taxon>
        <taxon>Haloferacaceae</taxon>
        <taxon>Halobium</taxon>
    </lineage>
</organism>
<dbReference type="Pfam" id="PF00582">
    <property type="entry name" value="Usp"/>
    <property type="match status" value="1"/>
</dbReference>